<sequence>GVLGWGRPHQASAGALPPATPGTVAGPARACPSVPPPRAHSPRTEFYTSSGGPSCCKRQFWTPRTRLGSPIFPPIARRKTFTLFSSAKEGNSSCRQRRRSWWKPRGLSILAAGPDRAIIPEIEWMSQVLLTVDVVNSGDLVEISIFGWPRVQNRVKSVLLSLASWHRKHRARAEKMKQLEEFLKTGGTGPQTPEHPVA</sequence>
<dbReference type="Proteomes" id="UP000805418">
    <property type="component" value="Chromosome 12"/>
</dbReference>
<feature type="domain" description="KH-like RNA-binding" evidence="7">
    <location>
        <begin position="113"/>
        <end position="170"/>
    </location>
</feature>
<evidence type="ECO:0000256" key="4">
    <source>
        <dbReference type="ARBA" id="ARBA00022490"/>
    </source>
</evidence>
<evidence type="ECO:0000256" key="2">
    <source>
        <dbReference type="ARBA" id="ARBA00004496"/>
    </source>
</evidence>
<dbReference type="PANTHER" id="PTHR19447">
    <property type="entry name" value="OOCYTE-EXPRESSED PROTEIN HOMOLOG-RELATED"/>
    <property type="match status" value="1"/>
</dbReference>
<proteinExistence type="inferred from homology"/>
<reference evidence="8" key="3">
    <citation type="submission" date="2025-09" db="UniProtKB">
        <authorList>
            <consortium name="Ensembl"/>
        </authorList>
    </citation>
    <scope>IDENTIFICATION</scope>
    <source>
        <strain evidence="8">Boxer</strain>
    </source>
</reference>
<dbReference type="GO" id="GO:0005634">
    <property type="term" value="C:nucleus"/>
    <property type="evidence" value="ECO:0007669"/>
    <property type="project" value="UniProtKB-SubCell"/>
</dbReference>
<comment type="similarity">
    <text evidence="3">Belongs to the KHDC1 family.</text>
</comment>
<evidence type="ECO:0000256" key="6">
    <source>
        <dbReference type="SAM" id="MobiDB-lite"/>
    </source>
</evidence>
<dbReference type="InterPro" id="IPR031952">
    <property type="entry name" value="MOEP19_KH-like"/>
</dbReference>
<reference evidence="8" key="1">
    <citation type="submission" date="2020-03" db="EMBL/GenBank/DDBJ databases">
        <title>Long-read based genome assembly of a Labrador retriever dog.</title>
        <authorList>
            <person name="Eory L."/>
            <person name="Zhang W."/>
            <person name="Schoenebeck J."/>
        </authorList>
    </citation>
    <scope>NUCLEOTIDE SEQUENCE [LARGE SCALE GENOMIC DNA]</scope>
    <source>
        <strain evidence="8">Labrador retriever</strain>
    </source>
</reference>
<organism evidence="8 9">
    <name type="scientific">Canis lupus familiaris</name>
    <name type="common">Dog</name>
    <name type="synonym">Canis familiaris</name>
    <dbReference type="NCBI Taxonomy" id="9615"/>
    <lineage>
        <taxon>Eukaryota</taxon>
        <taxon>Metazoa</taxon>
        <taxon>Chordata</taxon>
        <taxon>Craniata</taxon>
        <taxon>Vertebrata</taxon>
        <taxon>Euteleostomi</taxon>
        <taxon>Mammalia</taxon>
        <taxon>Eutheria</taxon>
        <taxon>Laurasiatheria</taxon>
        <taxon>Carnivora</taxon>
        <taxon>Caniformia</taxon>
        <taxon>Canidae</taxon>
        <taxon>Canis</taxon>
    </lineage>
</organism>
<evidence type="ECO:0000256" key="1">
    <source>
        <dbReference type="ARBA" id="ARBA00004123"/>
    </source>
</evidence>
<dbReference type="CDD" id="cd12795">
    <property type="entry name" value="FILIA_N_like"/>
    <property type="match status" value="1"/>
</dbReference>
<evidence type="ECO:0000259" key="7">
    <source>
        <dbReference type="Pfam" id="PF16005"/>
    </source>
</evidence>
<dbReference type="GO" id="GO:0005737">
    <property type="term" value="C:cytoplasm"/>
    <property type="evidence" value="ECO:0007669"/>
    <property type="project" value="UniProtKB-SubCell"/>
</dbReference>
<evidence type="ECO:0000256" key="5">
    <source>
        <dbReference type="ARBA" id="ARBA00023242"/>
    </source>
</evidence>
<keyword evidence="5" id="KW-0539">Nucleus</keyword>
<reference evidence="8" key="2">
    <citation type="submission" date="2025-08" db="UniProtKB">
        <authorList>
            <consortium name="Ensembl"/>
        </authorList>
    </citation>
    <scope>IDENTIFICATION</scope>
    <source>
        <strain evidence="8">Boxer</strain>
    </source>
</reference>
<feature type="compositionally biased region" description="Low complexity" evidence="6">
    <location>
        <begin position="11"/>
        <end position="30"/>
    </location>
</feature>
<comment type="subcellular location">
    <subcellularLocation>
        <location evidence="2">Cytoplasm</location>
    </subcellularLocation>
    <subcellularLocation>
        <location evidence="1">Nucleus</location>
    </subcellularLocation>
</comment>
<dbReference type="OrthoDB" id="9533079at2759"/>
<dbReference type="GeneTree" id="ENSGT00940000162097"/>
<dbReference type="PANTHER" id="PTHR19447:SF14">
    <property type="entry name" value="OOCYTE-EXPRESSED PROTEIN HOMOLOG"/>
    <property type="match status" value="1"/>
</dbReference>
<keyword evidence="4" id="KW-0963">Cytoplasm</keyword>
<gene>
    <name evidence="8" type="primary">OOEP</name>
</gene>
<dbReference type="InterPro" id="IPR036612">
    <property type="entry name" value="KH_dom_type_1_sf"/>
</dbReference>
<dbReference type="Pfam" id="PF16005">
    <property type="entry name" value="MOEP19"/>
    <property type="match status" value="1"/>
</dbReference>
<accession>A0A8I3NLL3</accession>
<feature type="region of interest" description="Disordered" evidence="6">
    <location>
        <begin position="1"/>
        <end position="53"/>
    </location>
</feature>
<protein>
    <submittedName>
        <fullName evidence="8">Oocyte expressed protein</fullName>
    </submittedName>
</protein>
<dbReference type="Gene3D" id="3.30.1370.10">
    <property type="entry name" value="K Homology domain, type 1"/>
    <property type="match status" value="1"/>
</dbReference>
<name>A0A8I3NLL3_CANLF</name>
<evidence type="ECO:0000256" key="3">
    <source>
        <dbReference type="ARBA" id="ARBA00009081"/>
    </source>
</evidence>
<dbReference type="GO" id="GO:0003723">
    <property type="term" value="F:RNA binding"/>
    <property type="evidence" value="ECO:0007669"/>
    <property type="project" value="InterPro"/>
</dbReference>
<dbReference type="InterPro" id="IPR051778">
    <property type="entry name" value="KHDC1"/>
</dbReference>
<evidence type="ECO:0000313" key="8">
    <source>
        <dbReference type="Ensembl" id="ENSCAFP00845016665.1"/>
    </source>
</evidence>
<evidence type="ECO:0000313" key="9">
    <source>
        <dbReference type="Proteomes" id="UP000805418"/>
    </source>
</evidence>
<dbReference type="Ensembl" id="ENSCAFT00845021198.1">
    <property type="protein sequence ID" value="ENSCAFP00845016665.1"/>
    <property type="gene ID" value="ENSCAFG00845011927.1"/>
</dbReference>
<dbReference type="AlphaFoldDB" id="A0A8I3NLL3"/>
<keyword evidence="9" id="KW-1185">Reference proteome</keyword>